<dbReference type="AlphaFoldDB" id="A0A1V6PPH1"/>
<keyword evidence="2" id="KW-1185">Reference proteome</keyword>
<proteinExistence type="predicted"/>
<sequence>MMLFASRWQWAIFAGFIVVALITLLQYNHPILGTHVRTPITVSLNTTTPSNPEVASGTSKFHLLIPANGPHLQLCRAVVSSTILGYSVPVFNGWNKTGELDASITHLAKVRNVLRYLNNLPSASDDDLVLMIDGYDVVFQLPADVLIERYFAVINAANAKIAARFGADSIEALSGVNAPRETILFGPEKICYPVDWSRPGCWAAPDDLDIPVGAFGPDDGTLDHNQARWLNSGTIMGPVGDMRRLFAATLKRINETYDPAHEYSDSDQRYLSDIWGEQEYWRSIARHELYFHDGANSTDRSPAGDSGDTARIIPTRVPGQRTEFHIGIDYRSELFQTRVGSDQVIDHVAFDRPTREKSGLATYVTKNTIESPHFKPYYIRLPENVVFSTSRLLSGISQMLEAKPEDLISTIRFGTNFVTKHVYGMFHCIGEKTYLDDLWYLLWFQKYAQPLFEAAIRSVKEGKKISDTPIDGRKWDVAHGYPKTPEMDLQAGGVWADFDGEWLSWGELCQPFEEDLFGDKK</sequence>
<comment type="caution">
    <text evidence="1">The sequence shown here is derived from an EMBL/GenBank/DDBJ whole genome shotgun (WGS) entry which is preliminary data.</text>
</comment>
<dbReference type="PANTHER" id="PTHR36587">
    <property type="entry name" value="EXPRESSION SITE-ASSOCIATED GENE 3 (ESAG3)-LIKE PROTEIN"/>
    <property type="match status" value="1"/>
</dbReference>
<reference evidence="2" key="1">
    <citation type="journal article" date="2017" name="Nat. Microbiol.">
        <title>Global analysis of biosynthetic gene clusters reveals vast potential of secondary metabolite production in Penicillium species.</title>
        <authorList>
            <person name="Nielsen J.C."/>
            <person name="Grijseels S."/>
            <person name="Prigent S."/>
            <person name="Ji B."/>
            <person name="Dainat J."/>
            <person name="Nielsen K.F."/>
            <person name="Frisvad J.C."/>
            <person name="Workman M."/>
            <person name="Nielsen J."/>
        </authorList>
    </citation>
    <scope>NUCLEOTIDE SEQUENCE [LARGE SCALE GENOMIC DNA]</scope>
    <source>
        <strain evidence="2">IBT 31811</strain>
    </source>
</reference>
<gene>
    <name evidence="1" type="ORF">PENANT_c073G01783</name>
</gene>
<organism evidence="1 2">
    <name type="scientific">Penicillium antarcticum</name>
    <dbReference type="NCBI Taxonomy" id="416450"/>
    <lineage>
        <taxon>Eukaryota</taxon>
        <taxon>Fungi</taxon>
        <taxon>Dikarya</taxon>
        <taxon>Ascomycota</taxon>
        <taxon>Pezizomycotina</taxon>
        <taxon>Eurotiomycetes</taxon>
        <taxon>Eurotiomycetidae</taxon>
        <taxon>Eurotiales</taxon>
        <taxon>Aspergillaceae</taxon>
        <taxon>Penicillium</taxon>
    </lineage>
</organism>
<evidence type="ECO:0000313" key="1">
    <source>
        <dbReference type="EMBL" id="OQD78895.1"/>
    </source>
</evidence>
<accession>A0A1V6PPH1</accession>
<protein>
    <submittedName>
        <fullName evidence="1">Uncharacterized protein</fullName>
    </submittedName>
</protein>
<name>A0A1V6PPH1_9EURO</name>
<dbReference type="STRING" id="416450.A0A1V6PPH1"/>
<evidence type="ECO:0000313" key="2">
    <source>
        <dbReference type="Proteomes" id="UP000191672"/>
    </source>
</evidence>
<dbReference type="CDD" id="cd22997">
    <property type="entry name" value="GT_LH"/>
    <property type="match status" value="1"/>
</dbReference>
<dbReference type="Proteomes" id="UP000191672">
    <property type="component" value="Unassembled WGS sequence"/>
</dbReference>
<dbReference type="EMBL" id="MDYN01000073">
    <property type="protein sequence ID" value="OQD78895.1"/>
    <property type="molecule type" value="Genomic_DNA"/>
</dbReference>
<dbReference type="PANTHER" id="PTHR36587:SF2">
    <property type="entry name" value="EXPRESSION SITE-ASSOCIATED GENE 3 (ESAG3)-LIKE PROTEIN"/>
    <property type="match status" value="1"/>
</dbReference>